<evidence type="ECO:0000256" key="1">
    <source>
        <dbReference type="SAM" id="MobiDB-lite"/>
    </source>
</evidence>
<feature type="region of interest" description="Disordered" evidence="1">
    <location>
        <begin position="234"/>
        <end position="343"/>
    </location>
</feature>
<evidence type="ECO:0000313" key="2">
    <source>
        <dbReference type="EMBL" id="RVX69167.1"/>
    </source>
</evidence>
<dbReference type="EMBL" id="NAJM01000031">
    <property type="protein sequence ID" value="RVX69167.1"/>
    <property type="molecule type" value="Genomic_DNA"/>
</dbReference>
<sequence>MASFAQYQDLVGTRGPEHTEDQYTYNTQHHYLPLHGDFASIDPQLDALTVPEAYMTQQYRFPFTLPQHMTAPGPHIHDFGLTLLQSPPPIQLHHLATSAPTYEDPELYRHLRYLSPTDPTGVALSSNDSCLSEYGLSPDVVRSPYTMPSSSTIQDSLSVGSGLSHDFTSCWSSATHFAPPAPLNGPSINHTPVRLRDFQMAPDPIAEEDQVEEIDSLQSNLHPEELELSEVVASPVDSGIGMSNSDDDMAVDDEKDSGARESDNDSEFTPGRRRSTRRSTTKARQGDNMSLSASRAPPNPSLREVLGSPRVTKHSQRHARDSQTISRPKAKKPSAKKRQSGSKSFPCTFHHYGCASTFANKNEWKRHVSSQHLQLGFFRCDLGACSPKNAQGHHRGFNDFNRKDLFTQHCRRMHAPWVNTRKGEEGASKKDKDTFERELEAIRTRCWIENRDPPSNSSCGFCGQVFANTPDKKSWEDRMEHVGRHLERDGFTASQEEIDTGLKAWAIKEGLIRKNKGQYHLTGLEPVAHGKMQGGNHRSRRLERDEEADDEDGHASDEAEDPDTDFEDAGQDGKVGTTFGQDAEAETDDEDAEGEDE</sequence>
<protein>
    <recommendedName>
        <fullName evidence="4">C2H2-type domain-containing protein</fullName>
    </recommendedName>
</protein>
<dbReference type="PANTHER" id="PTHR23225:SF2">
    <property type="entry name" value="AT09679P-RELATED"/>
    <property type="match status" value="1"/>
</dbReference>
<comment type="caution">
    <text evidence="2">The sequence shown here is derived from an EMBL/GenBank/DDBJ whole genome shotgun (WGS) entry which is preliminary data.</text>
</comment>
<feature type="compositionally biased region" description="Acidic residues" evidence="1">
    <location>
        <begin position="245"/>
        <end position="255"/>
    </location>
</feature>
<gene>
    <name evidence="2" type="ORF">B0A52_07143</name>
</gene>
<evidence type="ECO:0000313" key="3">
    <source>
        <dbReference type="Proteomes" id="UP000288859"/>
    </source>
</evidence>
<dbReference type="OrthoDB" id="5388486at2759"/>
<reference evidence="2 3" key="1">
    <citation type="submission" date="2017-03" db="EMBL/GenBank/DDBJ databases">
        <title>Genomes of endolithic fungi from Antarctica.</title>
        <authorList>
            <person name="Coleine C."/>
            <person name="Masonjones S."/>
            <person name="Stajich J.E."/>
        </authorList>
    </citation>
    <scope>NUCLEOTIDE SEQUENCE [LARGE SCALE GENOMIC DNA]</scope>
    <source>
        <strain evidence="2 3">CCFEE 6314</strain>
    </source>
</reference>
<feature type="compositionally biased region" description="Acidic residues" evidence="1">
    <location>
        <begin position="583"/>
        <end position="597"/>
    </location>
</feature>
<feature type="compositionally biased region" description="Acidic residues" evidence="1">
    <location>
        <begin position="545"/>
        <end position="570"/>
    </location>
</feature>
<dbReference type="Proteomes" id="UP000288859">
    <property type="component" value="Unassembled WGS sequence"/>
</dbReference>
<feature type="region of interest" description="Disordered" evidence="1">
    <location>
        <begin position="524"/>
        <end position="597"/>
    </location>
</feature>
<name>A0A438N0E7_EXOME</name>
<organism evidence="2 3">
    <name type="scientific">Exophiala mesophila</name>
    <name type="common">Black yeast-like fungus</name>
    <dbReference type="NCBI Taxonomy" id="212818"/>
    <lineage>
        <taxon>Eukaryota</taxon>
        <taxon>Fungi</taxon>
        <taxon>Dikarya</taxon>
        <taxon>Ascomycota</taxon>
        <taxon>Pezizomycotina</taxon>
        <taxon>Eurotiomycetes</taxon>
        <taxon>Chaetothyriomycetidae</taxon>
        <taxon>Chaetothyriales</taxon>
        <taxon>Herpotrichiellaceae</taxon>
        <taxon>Exophiala</taxon>
    </lineage>
</organism>
<dbReference type="AlphaFoldDB" id="A0A438N0E7"/>
<feature type="compositionally biased region" description="Basic residues" evidence="1">
    <location>
        <begin position="328"/>
        <end position="340"/>
    </location>
</feature>
<dbReference type="GO" id="GO:0003700">
    <property type="term" value="F:DNA-binding transcription factor activity"/>
    <property type="evidence" value="ECO:0007669"/>
    <property type="project" value="InterPro"/>
</dbReference>
<dbReference type="InterPro" id="IPR039970">
    <property type="entry name" value="TF_Grauzone"/>
</dbReference>
<dbReference type="VEuPathDB" id="FungiDB:PV10_02425"/>
<proteinExistence type="predicted"/>
<dbReference type="PANTHER" id="PTHR23225">
    <property type="entry name" value="ZINC FINGER PROTEIN"/>
    <property type="match status" value="1"/>
</dbReference>
<evidence type="ECO:0008006" key="4">
    <source>
        <dbReference type="Google" id="ProtNLM"/>
    </source>
</evidence>
<accession>A0A438N0E7</accession>
<feature type="compositionally biased region" description="Basic residues" evidence="1">
    <location>
        <begin position="271"/>
        <end position="281"/>
    </location>
</feature>